<name>A0A5C6YXT5_9FLAO</name>
<proteinExistence type="predicted"/>
<reference evidence="1 2" key="1">
    <citation type="submission" date="2019-08" db="EMBL/GenBank/DDBJ databases">
        <title>Genome of Aequorivita antarctica SW49 (type strain).</title>
        <authorList>
            <person name="Bowman J.P."/>
        </authorList>
    </citation>
    <scope>NUCLEOTIDE SEQUENCE [LARGE SCALE GENOMIC DNA]</scope>
    <source>
        <strain evidence="1 2">SW49</strain>
    </source>
</reference>
<dbReference type="OrthoDB" id="1437280at2"/>
<keyword evidence="2" id="KW-1185">Reference proteome</keyword>
<comment type="caution">
    <text evidence="1">The sequence shown here is derived from an EMBL/GenBank/DDBJ whole genome shotgun (WGS) entry which is preliminary data.</text>
</comment>
<gene>
    <name evidence="1" type="ORF">ESU54_11900</name>
</gene>
<accession>A0A5C6YXT5</accession>
<protein>
    <recommendedName>
        <fullName evidence="3">Glycosyltransferase family 2 protein</fullName>
    </recommendedName>
</protein>
<sequence length="289" mass="33266">MNISHIINPVKVTKSSDLYEAQPVTFRTLLKAKNDSIYKDSIKQYVIGYSEDTPVFPAGFEILKPLERSVMDYGSFSKQRKLPLITDILNALKEINTDYIIYTNVDIAVLPFFYDYIYSKLQDGSDSLIINRRVVASLKDDAIMFAELGQSHPGYDCFVFRKALLSKFIFGSTCIGANFIGRAMYTNLMVFSEKLEIVKDAHLTFHIGEDGAWLLNDFSKFDNHNKKEVSKLIASLLKITQEESKIKELQKVLHFMDNFQLKKPKPLVKKPLKQRVKSRLKKIIHAFYK</sequence>
<evidence type="ECO:0008006" key="3">
    <source>
        <dbReference type="Google" id="ProtNLM"/>
    </source>
</evidence>
<dbReference type="AlphaFoldDB" id="A0A5C6YXT5"/>
<dbReference type="Proteomes" id="UP000321497">
    <property type="component" value="Unassembled WGS sequence"/>
</dbReference>
<dbReference type="RefSeq" id="WP_111844993.1">
    <property type="nucleotide sequence ID" value="NZ_UEGI01000011.1"/>
</dbReference>
<evidence type="ECO:0000313" key="2">
    <source>
        <dbReference type="Proteomes" id="UP000321497"/>
    </source>
</evidence>
<evidence type="ECO:0000313" key="1">
    <source>
        <dbReference type="EMBL" id="TXD72510.1"/>
    </source>
</evidence>
<organism evidence="1 2">
    <name type="scientific">Aequorivita antarctica</name>
    <dbReference type="NCBI Taxonomy" id="153266"/>
    <lineage>
        <taxon>Bacteria</taxon>
        <taxon>Pseudomonadati</taxon>
        <taxon>Bacteroidota</taxon>
        <taxon>Flavobacteriia</taxon>
        <taxon>Flavobacteriales</taxon>
        <taxon>Flavobacteriaceae</taxon>
        <taxon>Aequorivita</taxon>
    </lineage>
</organism>
<dbReference type="EMBL" id="VORT01000008">
    <property type="protein sequence ID" value="TXD72510.1"/>
    <property type="molecule type" value="Genomic_DNA"/>
</dbReference>